<gene>
    <name evidence="1" type="ORF">MELIAE_LOCUS1184</name>
</gene>
<dbReference type="EMBL" id="OV121132">
    <property type="protein sequence ID" value="CAH0547140.1"/>
    <property type="molecule type" value="Genomic_DNA"/>
</dbReference>
<dbReference type="PANTHER" id="PTHR21301:SF10">
    <property type="entry name" value="REVERSE TRANSCRIPTASE DOMAIN-CONTAINING PROTEIN"/>
    <property type="match status" value="1"/>
</dbReference>
<reference evidence="1" key="1">
    <citation type="submission" date="2021-12" db="EMBL/GenBank/DDBJ databases">
        <authorList>
            <person name="King R."/>
        </authorList>
    </citation>
    <scope>NUCLEOTIDE SEQUENCE</scope>
</reference>
<dbReference type="Proteomes" id="UP001154078">
    <property type="component" value="Chromosome 1"/>
</dbReference>
<dbReference type="PANTHER" id="PTHR21301">
    <property type="entry name" value="REVERSE TRANSCRIPTASE"/>
    <property type="match status" value="1"/>
</dbReference>
<name>A0A9P0ASA0_BRAAE</name>
<evidence type="ECO:0000313" key="2">
    <source>
        <dbReference type="Proteomes" id="UP001154078"/>
    </source>
</evidence>
<keyword evidence="2" id="KW-1185">Reference proteome</keyword>
<dbReference type="AlphaFoldDB" id="A0A9P0ASA0"/>
<protein>
    <submittedName>
        <fullName evidence="1">Uncharacterized protein</fullName>
    </submittedName>
</protein>
<dbReference type="OrthoDB" id="10058657at2759"/>
<accession>A0A9P0ASA0</accession>
<proteinExistence type="predicted"/>
<evidence type="ECO:0000313" key="1">
    <source>
        <dbReference type="EMBL" id="CAH0547140.1"/>
    </source>
</evidence>
<sequence>MDISQTFDKAELDLPNKGLKFALPSSVRALEAVVAHVERFVQLCNKASRGFVREACRLKIQQNQRIILFFQMSQYHLTYLEDFLKENSFSNETVAEYLKLASVCMRQNCFQVNGCFYKQQEGTAMGRFEKELGSSGYFLRIWLRYVDDIFAIFDENAFSLDDFVFKLNNCIFSFKFTFKLEKDVQLPFLKSLVIRSNNTIEFDIYRKPTRFWLESENNIASVCRNANGRNGTIDEIESAVKSWLRNAGDRAGGRISRKKEAVPNTED</sequence>
<organism evidence="1 2">
    <name type="scientific">Brassicogethes aeneus</name>
    <name type="common">Rape pollen beetle</name>
    <name type="synonym">Meligethes aeneus</name>
    <dbReference type="NCBI Taxonomy" id="1431903"/>
    <lineage>
        <taxon>Eukaryota</taxon>
        <taxon>Metazoa</taxon>
        <taxon>Ecdysozoa</taxon>
        <taxon>Arthropoda</taxon>
        <taxon>Hexapoda</taxon>
        <taxon>Insecta</taxon>
        <taxon>Pterygota</taxon>
        <taxon>Neoptera</taxon>
        <taxon>Endopterygota</taxon>
        <taxon>Coleoptera</taxon>
        <taxon>Polyphaga</taxon>
        <taxon>Cucujiformia</taxon>
        <taxon>Nitidulidae</taxon>
        <taxon>Meligethinae</taxon>
        <taxon>Brassicogethes</taxon>
    </lineage>
</organism>